<dbReference type="InterPro" id="IPR039076">
    <property type="entry name" value="DivIC"/>
</dbReference>
<feature type="transmembrane region" description="Helical" evidence="2">
    <location>
        <begin position="37"/>
        <end position="56"/>
    </location>
</feature>
<evidence type="ECO:0000313" key="3">
    <source>
        <dbReference type="EMBL" id="USS87873.1"/>
    </source>
</evidence>
<dbReference type="PANTHER" id="PTHR40027">
    <property type="entry name" value="CELL DIVISION PROTEIN DIVIC"/>
    <property type="match status" value="1"/>
</dbReference>
<evidence type="ECO:0000256" key="2">
    <source>
        <dbReference type="SAM" id="Phobius"/>
    </source>
</evidence>
<protein>
    <submittedName>
        <fullName evidence="3">Septum formation initiator family protein</fullName>
    </submittedName>
</protein>
<dbReference type="InterPro" id="IPR007060">
    <property type="entry name" value="FtsL/DivIC"/>
</dbReference>
<dbReference type="PANTHER" id="PTHR40027:SF1">
    <property type="entry name" value="CELL DIVISION PROTEIN DIVIC"/>
    <property type="match status" value="1"/>
</dbReference>
<sequence>MNNEKSNVAQLHEAIGSRPSHQSGHNRALVKRRIRRAALLIGVFGVVFVILGIQLVTTNAQIRSMHQDIRQEQTTLQKRKREQQRLQKRSERLQNEDYVKALAHNKYDYGKQGETNYHFVNK</sequence>
<keyword evidence="2" id="KW-0812">Transmembrane</keyword>
<gene>
    <name evidence="3" type="ORF">M3M39_07230</name>
</gene>
<feature type="compositionally biased region" description="Basic and acidic residues" evidence="1">
    <location>
        <begin position="83"/>
        <end position="93"/>
    </location>
</feature>
<feature type="region of interest" description="Disordered" evidence="1">
    <location>
        <begin position="1"/>
        <end position="27"/>
    </location>
</feature>
<keyword evidence="2" id="KW-0472">Membrane</keyword>
<evidence type="ECO:0000313" key="4">
    <source>
        <dbReference type="Proteomes" id="UP001057025"/>
    </source>
</evidence>
<accession>A0ABY5BTU5</accession>
<keyword evidence="2" id="KW-1133">Transmembrane helix</keyword>
<dbReference type="Pfam" id="PF04977">
    <property type="entry name" value="DivIC"/>
    <property type="match status" value="1"/>
</dbReference>
<evidence type="ECO:0000256" key="1">
    <source>
        <dbReference type="SAM" id="MobiDB-lite"/>
    </source>
</evidence>
<name>A0ABY5BTU5_9LACO</name>
<keyword evidence="4" id="KW-1185">Reference proteome</keyword>
<dbReference type="EMBL" id="CP097118">
    <property type="protein sequence ID" value="USS87873.1"/>
    <property type="molecule type" value="Genomic_DNA"/>
</dbReference>
<proteinExistence type="predicted"/>
<dbReference type="Proteomes" id="UP001057025">
    <property type="component" value="Chromosome"/>
</dbReference>
<organism evidence="3 4">
    <name type="scientific">Fructilactobacillus hinvesii</name>
    <dbReference type="NCBI Taxonomy" id="2940300"/>
    <lineage>
        <taxon>Bacteria</taxon>
        <taxon>Bacillati</taxon>
        <taxon>Bacillota</taxon>
        <taxon>Bacilli</taxon>
        <taxon>Lactobacillales</taxon>
        <taxon>Lactobacillaceae</taxon>
        <taxon>Fructilactobacillus</taxon>
    </lineage>
</organism>
<dbReference type="RefSeq" id="WP_252797163.1">
    <property type="nucleotide sequence ID" value="NZ_CP097118.1"/>
</dbReference>
<reference evidence="3" key="1">
    <citation type="submission" date="2022-05" db="EMBL/GenBank/DDBJ databases">
        <authorList>
            <person name="Oliphant S.A."/>
            <person name="Watson-Haigh N.S."/>
            <person name="Sumby K.M."/>
            <person name="Gardner J.M."/>
            <person name="Jiranek V."/>
        </authorList>
    </citation>
    <scope>NUCLEOTIDE SEQUENCE</scope>
    <source>
        <strain evidence="3">KI11_C11</strain>
    </source>
</reference>
<feature type="region of interest" description="Disordered" evidence="1">
    <location>
        <begin position="73"/>
        <end position="93"/>
    </location>
</feature>